<comment type="caution">
    <text evidence="1">The sequence shown here is derived from an EMBL/GenBank/DDBJ whole genome shotgun (WGS) entry which is preliminary data.</text>
</comment>
<evidence type="ECO:0000313" key="1">
    <source>
        <dbReference type="EMBL" id="OCA69115.1"/>
    </source>
</evidence>
<sequence>MKKYSIILMVLIMSFFKTQTPYIDVLTAPSMILYANQIKSEQEKTVDEMNKLQQAQAFVSSQMVLANDLQNKLYKGLKEVNGTLKNGIQVQNIYNNLNKIINNVNGIYSEVQHAPEYSLFATKSVQLVTNKATDIYTDVADLLTSGELNLATSGDRKRLLYNIENNTRLLNVYLINVKMTIRRAKKKGFWKSINPFQTYVNTDRQIFQQILNNAGTLGL</sequence>
<name>A0A1B8ZC06_9FLAO</name>
<keyword evidence="2" id="KW-1185">Reference proteome</keyword>
<evidence type="ECO:0000313" key="2">
    <source>
        <dbReference type="Proteomes" id="UP000092651"/>
    </source>
</evidence>
<organism evidence="1 2">
    <name type="scientific">Chryseobacterium artocarpi</name>
    <dbReference type="NCBI Taxonomy" id="1414727"/>
    <lineage>
        <taxon>Bacteria</taxon>
        <taxon>Pseudomonadati</taxon>
        <taxon>Bacteroidota</taxon>
        <taxon>Flavobacteriia</taxon>
        <taxon>Flavobacteriales</taxon>
        <taxon>Weeksellaceae</taxon>
        <taxon>Chryseobacterium group</taxon>
        <taxon>Chryseobacterium</taxon>
    </lineage>
</organism>
<gene>
    <name evidence="1" type="ORF">BBI01_18070</name>
</gene>
<dbReference type="AlphaFoldDB" id="A0A1B8ZC06"/>
<accession>A0A1B8ZC06</accession>
<evidence type="ECO:0008006" key="3">
    <source>
        <dbReference type="Google" id="ProtNLM"/>
    </source>
</evidence>
<dbReference type="EMBL" id="MAYH01000048">
    <property type="protein sequence ID" value="OCA69115.1"/>
    <property type="molecule type" value="Genomic_DNA"/>
</dbReference>
<reference evidence="1 2" key="1">
    <citation type="submission" date="2016-07" db="EMBL/GenBank/DDBJ databases">
        <authorList>
            <person name="Jeong J.-J."/>
            <person name="Kim D.W."/>
            <person name="Sang M.K."/>
            <person name="Choi I.-G."/>
            <person name="Kim K.D."/>
        </authorList>
    </citation>
    <scope>NUCLEOTIDE SEQUENCE [LARGE SCALE GENOMIC DNA]</scope>
    <source>
        <strain evidence="1 2">UTM-3</strain>
    </source>
</reference>
<dbReference type="Proteomes" id="UP000092651">
    <property type="component" value="Unassembled WGS sequence"/>
</dbReference>
<protein>
    <recommendedName>
        <fullName evidence="3">Plasmid transfer protein</fullName>
    </recommendedName>
</protein>
<proteinExistence type="predicted"/>